<protein>
    <recommendedName>
        <fullName evidence="2">Glycosyl hydrolase-like 10 domain-containing protein</fullName>
    </recommendedName>
</protein>
<comment type="caution">
    <text evidence="3">The sequence shown here is derived from an EMBL/GenBank/DDBJ whole genome shotgun (WGS) entry which is preliminary data.</text>
</comment>
<dbReference type="Pfam" id="PF02638">
    <property type="entry name" value="GHL10"/>
    <property type="match status" value="1"/>
</dbReference>
<evidence type="ECO:0000256" key="1">
    <source>
        <dbReference type="ARBA" id="ARBA00022729"/>
    </source>
</evidence>
<keyword evidence="1" id="KW-0732">Signal</keyword>
<keyword evidence="4" id="KW-1185">Reference proteome</keyword>
<dbReference type="EMBL" id="PDOC01000001">
    <property type="protein sequence ID" value="PIL46758.1"/>
    <property type="molecule type" value="Genomic_DNA"/>
</dbReference>
<dbReference type="Gene3D" id="3.20.20.80">
    <property type="entry name" value="Glycosidases"/>
    <property type="match status" value="1"/>
</dbReference>
<dbReference type="InterPro" id="IPR017853">
    <property type="entry name" value="GH"/>
</dbReference>
<dbReference type="AlphaFoldDB" id="A0A2G8TME4"/>
<evidence type="ECO:0000313" key="4">
    <source>
        <dbReference type="Proteomes" id="UP000230390"/>
    </source>
</evidence>
<dbReference type="InterPro" id="IPR052177">
    <property type="entry name" value="Divisome_Glycosyl_Hydrolase"/>
</dbReference>
<dbReference type="Proteomes" id="UP000230390">
    <property type="component" value="Unassembled WGS sequence"/>
</dbReference>
<dbReference type="PANTHER" id="PTHR43405">
    <property type="entry name" value="GLYCOSYL HYDROLASE DIGH"/>
    <property type="match status" value="1"/>
</dbReference>
<reference evidence="3 4" key="1">
    <citation type="submission" date="2017-10" db="EMBL/GenBank/DDBJ databases">
        <title>Massilia psychrophilum sp. nov., a novel purple-pigmented bacterium isolated from Tianshan glacier, Xinjiang Municipality, China.</title>
        <authorList>
            <person name="Wang H."/>
        </authorList>
    </citation>
    <scope>NUCLEOTIDE SEQUENCE [LARGE SCALE GENOMIC DNA]</scope>
    <source>
        <strain evidence="3 4">JCM 30074</strain>
    </source>
</reference>
<accession>A0A2G8TME4</accession>
<dbReference type="InterPro" id="IPR003790">
    <property type="entry name" value="GHL10"/>
</dbReference>
<evidence type="ECO:0000313" key="3">
    <source>
        <dbReference type="EMBL" id="PIL46758.1"/>
    </source>
</evidence>
<feature type="domain" description="Glycosyl hydrolase-like 10" evidence="2">
    <location>
        <begin position="71"/>
        <end position="402"/>
    </location>
</feature>
<gene>
    <name evidence="3" type="ORF">CR105_00965</name>
</gene>
<name>A0A2G8TME4_9BURK</name>
<evidence type="ECO:0000259" key="2">
    <source>
        <dbReference type="Pfam" id="PF02638"/>
    </source>
</evidence>
<dbReference type="PROSITE" id="PS51257">
    <property type="entry name" value="PROKAR_LIPOPROTEIN"/>
    <property type="match status" value="1"/>
</dbReference>
<proteinExistence type="predicted"/>
<dbReference type="SUPFAM" id="SSF51445">
    <property type="entry name" value="(Trans)glycosidases"/>
    <property type="match status" value="1"/>
</dbReference>
<dbReference type="PANTHER" id="PTHR43405:SF1">
    <property type="entry name" value="GLYCOSYL HYDROLASE DIGH"/>
    <property type="match status" value="1"/>
</dbReference>
<sequence>MVRQSLKNGVLVQPNTKKFGWLAGALSVAALLASCTTVKPKDPAVVAAPGAVTPGALPAGPTSLPPAAPREFRAAWVSTVANIDWPTKPNLNSAQQQAEAIAILDRARAMNLNAVVLQVRPSADAIYPSKLEPWTEYLTGAQGAAPQPMYDPLKFWVTEAHARGLQLHAWFNPYRARHSGAKSPVSANHIAKLNPAAVKTYGKFLWMDPAEESASKQTLDVVLDVVRRYDIDGVHIDDYFYPYPIEAPGAAGEAAALDGNAPKTELDFPDQPAWQRYLQSGGKLDRSAWRRDNVNRLIEALYTGIHREKNWVLFGISPFGLGKPALRPAGIVGFSQYDKLYADAELWLEKGWLDYLSPQLYWSIAAPPQSYPVLLDYWVAQNRKGRHIWPGLFTSRIGAPTKDFQPEEIVQQVGVTRTRPGATGHVHFSMAALMGNRKGITDRLKASHYAGPALVPATPWLGTVAPGVPSVTAKRDGKGVSLKLSPGKDNTQYAIWSRYGNEWRFAVAPASRADVSIADDPKLGAASAVFVNAVDRIGNESARVPVAVK</sequence>
<dbReference type="OrthoDB" id="9773203at2"/>
<organism evidence="3 4">
    <name type="scientific">Massilia eurypsychrophila</name>
    <dbReference type="NCBI Taxonomy" id="1485217"/>
    <lineage>
        <taxon>Bacteria</taxon>
        <taxon>Pseudomonadati</taxon>
        <taxon>Pseudomonadota</taxon>
        <taxon>Betaproteobacteria</taxon>
        <taxon>Burkholderiales</taxon>
        <taxon>Oxalobacteraceae</taxon>
        <taxon>Telluria group</taxon>
        <taxon>Massilia</taxon>
    </lineage>
</organism>